<dbReference type="PANTHER" id="PTHR47478">
    <property type="match status" value="1"/>
</dbReference>
<dbReference type="SUPFAM" id="SSF56784">
    <property type="entry name" value="HAD-like"/>
    <property type="match status" value="1"/>
</dbReference>
<dbReference type="Gene3D" id="1.10.150.240">
    <property type="entry name" value="Putative phosphatase, domain 2"/>
    <property type="match status" value="1"/>
</dbReference>
<sequence length="234" mass="27560">MGYIKSYQHIFFDLDHTLWDYERNSTEVLEELVKKHRLTDRGIPSALEFSQTFEKVNQVLWSDFNKNKISRSAIRDQRFLKILANYQIEDNVLCNKLSDEYLMQCPTKPHVLPYTFEMLDYLKEKYHLHIITNGFDDVQYLKLDKSRLKPYFKTVVTSDSAGYKKPMASIFKFAIDKAEARKEESIMIGDNLQTDMLGARNFGMDHIYYNPSKLRHQASVTHEISCLSDLQHIL</sequence>
<proteinExistence type="predicted"/>
<organism evidence="1 2">
    <name type="scientific">Marivirga aurantiaca</name>
    <dbReference type="NCBI Taxonomy" id="2802615"/>
    <lineage>
        <taxon>Bacteria</taxon>
        <taxon>Pseudomonadati</taxon>
        <taxon>Bacteroidota</taxon>
        <taxon>Cytophagia</taxon>
        <taxon>Cytophagales</taxon>
        <taxon>Marivirgaceae</taxon>
        <taxon>Marivirga</taxon>
    </lineage>
</organism>
<evidence type="ECO:0000313" key="2">
    <source>
        <dbReference type="Proteomes" id="UP000611723"/>
    </source>
</evidence>
<dbReference type="NCBIfam" id="TIGR01549">
    <property type="entry name" value="HAD-SF-IA-v1"/>
    <property type="match status" value="1"/>
</dbReference>
<keyword evidence="2" id="KW-1185">Reference proteome</keyword>
<dbReference type="PANTHER" id="PTHR47478:SF1">
    <property type="entry name" value="PYRIMIDINE 5'-NUCLEOTIDASE YJJG"/>
    <property type="match status" value="1"/>
</dbReference>
<dbReference type="EMBL" id="JAEQBW010000015">
    <property type="protein sequence ID" value="MBK6267169.1"/>
    <property type="molecule type" value="Genomic_DNA"/>
</dbReference>
<dbReference type="SFLD" id="SFLDG01129">
    <property type="entry name" value="C1.5:_HAD__Beta-PGM__Phosphata"/>
    <property type="match status" value="1"/>
</dbReference>
<protein>
    <submittedName>
        <fullName evidence="1">YjjG family noncanonical pyrimidine nucleotidase</fullName>
    </submittedName>
</protein>
<dbReference type="InterPro" id="IPR006439">
    <property type="entry name" value="HAD-SF_hydro_IA"/>
</dbReference>
<dbReference type="AlphaFoldDB" id="A0A934X1W5"/>
<dbReference type="InterPro" id="IPR036412">
    <property type="entry name" value="HAD-like_sf"/>
</dbReference>
<evidence type="ECO:0000313" key="1">
    <source>
        <dbReference type="EMBL" id="MBK6267169.1"/>
    </source>
</evidence>
<dbReference type="InterPro" id="IPR023198">
    <property type="entry name" value="PGP-like_dom2"/>
</dbReference>
<gene>
    <name evidence="1" type="ORF">JKA74_19145</name>
</gene>
<dbReference type="SFLD" id="SFLDS00003">
    <property type="entry name" value="Haloacid_Dehalogenase"/>
    <property type="match status" value="1"/>
</dbReference>
<dbReference type="Gene3D" id="3.40.50.1000">
    <property type="entry name" value="HAD superfamily/HAD-like"/>
    <property type="match status" value="1"/>
</dbReference>
<dbReference type="GO" id="GO:0008253">
    <property type="term" value="F:5'-nucleotidase activity"/>
    <property type="evidence" value="ECO:0007669"/>
    <property type="project" value="InterPro"/>
</dbReference>
<dbReference type="NCBIfam" id="TIGR02254">
    <property type="entry name" value="YjjG_YfnB"/>
    <property type="match status" value="1"/>
</dbReference>
<name>A0A934X1W5_9BACT</name>
<comment type="caution">
    <text evidence="1">The sequence shown here is derived from an EMBL/GenBank/DDBJ whole genome shotgun (WGS) entry which is preliminary data.</text>
</comment>
<dbReference type="RefSeq" id="WP_201432859.1">
    <property type="nucleotide sequence ID" value="NZ_JAEQBW010000015.1"/>
</dbReference>
<dbReference type="InterPro" id="IPR011951">
    <property type="entry name" value="HAD-SF_hydro_IA_YjjG/PynA"/>
</dbReference>
<dbReference type="InterPro" id="IPR052550">
    <property type="entry name" value="Pyrimidine_5'-ntase_YjjG"/>
</dbReference>
<dbReference type="InterPro" id="IPR023214">
    <property type="entry name" value="HAD_sf"/>
</dbReference>
<dbReference type="Proteomes" id="UP000611723">
    <property type="component" value="Unassembled WGS sequence"/>
</dbReference>
<reference evidence="1" key="1">
    <citation type="submission" date="2021-01" db="EMBL/GenBank/DDBJ databases">
        <title>Marivirga aurantiaca sp. nov., isolated from intertidal surface sediments.</title>
        <authorList>
            <person name="Zhang M."/>
        </authorList>
    </citation>
    <scope>NUCLEOTIDE SEQUENCE</scope>
    <source>
        <strain evidence="1">S37H4</strain>
    </source>
</reference>
<dbReference type="Pfam" id="PF00702">
    <property type="entry name" value="Hydrolase"/>
    <property type="match status" value="1"/>
</dbReference>
<accession>A0A934X1W5</accession>